<feature type="compositionally biased region" description="Basic and acidic residues" evidence="6">
    <location>
        <begin position="242"/>
        <end position="326"/>
    </location>
</feature>
<evidence type="ECO:0000256" key="1">
    <source>
        <dbReference type="ARBA" id="ARBA00004162"/>
    </source>
</evidence>
<dbReference type="Pfam" id="PF23750">
    <property type="entry name" value="RsgI_M"/>
    <property type="match status" value="1"/>
</dbReference>
<comment type="subcellular location">
    <subcellularLocation>
        <location evidence="1">Cell membrane</location>
        <topology evidence="1">Single-pass membrane protein</topology>
    </subcellularLocation>
</comment>
<evidence type="ECO:0000256" key="2">
    <source>
        <dbReference type="ARBA" id="ARBA00022475"/>
    </source>
</evidence>
<dbReference type="InterPro" id="IPR024449">
    <property type="entry name" value="Anti-sigma_RsgI_N"/>
</dbReference>
<evidence type="ECO:0000313" key="9">
    <source>
        <dbReference type="EMBL" id="AEV70567.1"/>
    </source>
</evidence>
<evidence type="ECO:0000256" key="3">
    <source>
        <dbReference type="ARBA" id="ARBA00022692"/>
    </source>
</evidence>
<gene>
    <name evidence="9" type="ordered locus">Clocl_4136</name>
</gene>
<accession>G8LTQ7</accession>
<keyword evidence="4 7" id="KW-1133">Transmembrane helix</keyword>
<dbReference type="KEGG" id="ccl:Clocl_4136"/>
<evidence type="ECO:0000256" key="7">
    <source>
        <dbReference type="SAM" id="Phobius"/>
    </source>
</evidence>
<reference evidence="10" key="1">
    <citation type="submission" date="2011-12" db="EMBL/GenBank/DDBJ databases">
        <title>Complete sequence of Clostridium clariflavum DSM 19732.</title>
        <authorList>
            <consortium name="US DOE Joint Genome Institute"/>
            <person name="Lucas S."/>
            <person name="Han J."/>
            <person name="Lapidus A."/>
            <person name="Cheng J.-F."/>
            <person name="Goodwin L."/>
            <person name="Pitluck S."/>
            <person name="Peters L."/>
            <person name="Teshima H."/>
            <person name="Detter J.C."/>
            <person name="Han C."/>
            <person name="Tapia R."/>
            <person name="Land M."/>
            <person name="Hauser L."/>
            <person name="Kyrpides N."/>
            <person name="Ivanova N."/>
            <person name="Pagani I."/>
            <person name="Kitzmiller T."/>
            <person name="Lynd L."/>
            <person name="Izquierdo J."/>
            <person name="Woyke T."/>
        </authorList>
    </citation>
    <scope>NUCLEOTIDE SEQUENCE [LARGE SCALE GENOMIC DNA]</scope>
    <source>
        <strain evidence="10">DSM 19732 / NBRC 101661 / EBR45</strain>
    </source>
</reference>
<keyword evidence="2" id="KW-1003">Cell membrane</keyword>
<feature type="compositionally biased region" description="Basic and acidic residues" evidence="6">
    <location>
        <begin position="340"/>
        <end position="400"/>
    </location>
</feature>
<dbReference type="PROSITE" id="PS51849">
    <property type="entry name" value="RSGI_N"/>
    <property type="match status" value="1"/>
</dbReference>
<evidence type="ECO:0000313" key="10">
    <source>
        <dbReference type="Proteomes" id="UP000005435"/>
    </source>
</evidence>
<dbReference type="RefSeq" id="WP_014257063.1">
    <property type="nucleotide sequence ID" value="NC_016627.1"/>
</dbReference>
<keyword evidence="10" id="KW-1185">Reference proteome</keyword>
<dbReference type="eggNOG" id="ENOG5032YNU">
    <property type="taxonomic scope" value="Bacteria"/>
</dbReference>
<dbReference type="GO" id="GO:0005886">
    <property type="term" value="C:plasma membrane"/>
    <property type="evidence" value="ECO:0007669"/>
    <property type="project" value="UniProtKB-SubCell"/>
</dbReference>
<dbReference type="Proteomes" id="UP000005435">
    <property type="component" value="Chromosome"/>
</dbReference>
<dbReference type="EMBL" id="CP003065">
    <property type="protein sequence ID" value="AEV70567.1"/>
    <property type="molecule type" value="Genomic_DNA"/>
</dbReference>
<keyword evidence="5 7" id="KW-0472">Membrane</keyword>
<evidence type="ECO:0000256" key="5">
    <source>
        <dbReference type="ARBA" id="ARBA00023136"/>
    </source>
</evidence>
<dbReference type="Pfam" id="PF12791">
    <property type="entry name" value="RsgI_N"/>
    <property type="match status" value="1"/>
</dbReference>
<name>G8LTQ7_ACECE</name>
<evidence type="ECO:0000259" key="8">
    <source>
        <dbReference type="PROSITE" id="PS51849"/>
    </source>
</evidence>
<dbReference type="InterPro" id="IPR055431">
    <property type="entry name" value="RsgI_M"/>
</dbReference>
<dbReference type="AlphaFoldDB" id="G8LTQ7"/>
<dbReference type="OrthoDB" id="9800626at2"/>
<keyword evidence="3 7" id="KW-0812">Transmembrane</keyword>
<sequence length="400" mass="45054">MKGLIVDLNDKYAVVLSRKGEFIRVKNNGKLIIGQEIDLASKVVNCNFKALSKVVSIAAGFLLVLSIGLGIYAYNMPYNYINIDINPSVEFTVNIFNMVLDAEGLNNDGKELLKKYNYKHLKIDKVIEESLKAAVQEGFLGESNENAVLITVSGKNYDKLSNIQKELVNAANVTLEQDKVQSEVVTEKVTLAERNNAKELGISPGKLVLIEKLKEKKPDIEIDEYKKKPVKDILSSIKHQAKKDIPEKPGEHNIPEPKDKAKANEPKKSKEKDIIAKDSHEKDKVQKVPEPKDRIEKETKSNEINHKPKTPLDTKLKEKKEGDKPQKNIAPKDSPPEANKPNDIEPKPDKLEDSHPKNNELKDNKPESNQPKAKDDKPKAEKTENNKIENRKQENGNTER</sequence>
<dbReference type="STRING" id="720554.Clocl_4136"/>
<organism evidence="9 10">
    <name type="scientific">Acetivibrio clariflavus (strain DSM 19732 / NBRC 101661 / EBR45)</name>
    <name type="common">Clostridium clariflavum</name>
    <dbReference type="NCBI Taxonomy" id="720554"/>
    <lineage>
        <taxon>Bacteria</taxon>
        <taxon>Bacillati</taxon>
        <taxon>Bacillota</taxon>
        <taxon>Clostridia</taxon>
        <taxon>Eubacteriales</taxon>
        <taxon>Oscillospiraceae</taxon>
        <taxon>Acetivibrio</taxon>
    </lineage>
</organism>
<feature type="domain" description="RsgI N-terminal anti-sigma" evidence="8">
    <location>
        <begin position="1"/>
        <end position="48"/>
    </location>
</feature>
<reference evidence="9 10" key="2">
    <citation type="journal article" date="2012" name="Stand. Genomic Sci.">
        <title>Complete Genome Sequence of Clostridium clariflavum DSM 19732.</title>
        <authorList>
            <person name="Izquierdo J.A."/>
            <person name="Goodwin L."/>
            <person name="Davenport K.W."/>
            <person name="Teshima H."/>
            <person name="Bruce D."/>
            <person name="Detter C."/>
            <person name="Tapia R."/>
            <person name="Han S."/>
            <person name="Land M."/>
            <person name="Hauser L."/>
            <person name="Jeffries C.D."/>
            <person name="Han J."/>
            <person name="Pitluck S."/>
            <person name="Nolan M."/>
            <person name="Chen A."/>
            <person name="Huntemann M."/>
            <person name="Mavromatis K."/>
            <person name="Mikhailova N."/>
            <person name="Liolios K."/>
            <person name="Woyke T."/>
            <person name="Lynd L.R."/>
        </authorList>
    </citation>
    <scope>NUCLEOTIDE SEQUENCE [LARGE SCALE GENOMIC DNA]</scope>
    <source>
        <strain evidence="10">DSM 19732 / NBRC 101661 / EBR45</strain>
    </source>
</reference>
<feature type="transmembrane region" description="Helical" evidence="7">
    <location>
        <begin position="54"/>
        <end position="74"/>
    </location>
</feature>
<evidence type="ECO:0000256" key="4">
    <source>
        <dbReference type="ARBA" id="ARBA00022989"/>
    </source>
</evidence>
<dbReference type="HOGENOM" id="CLU_688309_0_0_9"/>
<evidence type="ECO:0000256" key="6">
    <source>
        <dbReference type="SAM" id="MobiDB-lite"/>
    </source>
</evidence>
<proteinExistence type="predicted"/>
<feature type="region of interest" description="Disordered" evidence="6">
    <location>
        <begin position="239"/>
        <end position="400"/>
    </location>
</feature>
<protein>
    <recommendedName>
        <fullName evidence="8">RsgI N-terminal anti-sigma domain-containing protein</fullName>
    </recommendedName>
</protein>